<proteinExistence type="predicted"/>
<evidence type="ECO:0000313" key="1">
    <source>
        <dbReference type="EMBL" id="KAI8568612.1"/>
    </source>
</evidence>
<sequence>MPTTSLSSTSGDYQPHLHIQRPPPPPATNPSQKLTHHHRPPASNPLPRIPGLGLEDGLRVIGTDKDAIDMATYVKRHEQIEIYVEHVIEQADESINVALALPLPMVGMDKGAKGNPEVELEDINIEEDSDHGGIGHEKVYYNSDTDDSVLDMDYPLTDDSDYDDMLFDKYIEKEDVIIEEMGNDLFGSDIEREDNNEKTNNYDLNMEGMRVEYDSEELISGEESENEDNQPADNRTFKHC</sequence>
<comment type="caution">
    <text evidence="1">The sequence shown here is derived from an EMBL/GenBank/DDBJ whole genome shotgun (WGS) entry which is preliminary data.</text>
</comment>
<evidence type="ECO:0000313" key="2">
    <source>
        <dbReference type="Proteomes" id="UP001062846"/>
    </source>
</evidence>
<reference evidence="1" key="1">
    <citation type="submission" date="2022-02" db="EMBL/GenBank/DDBJ databases">
        <title>Plant Genome Project.</title>
        <authorList>
            <person name="Zhang R.-G."/>
        </authorList>
    </citation>
    <scope>NUCLEOTIDE SEQUENCE</scope>
    <source>
        <strain evidence="1">AT1</strain>
    </source>
</reference>
<protein>
    <submittedName>
        <fullName evidence="1">Uncharacterized protein</fullName>
    </submittedName>
</protein>
<organism evidence="1 2">
    <name type="scientific">Rhododendron molle</name>
    <name type="common">Chinese azalea</name>
    <name type="synonym">Azalea mollis</name>
    <dbReference type="NCBI Taxonomy" id="49168"/>
    <lineage>
        <taxon>Eukaryota</taxon>
        <taxon>Viridiplantae</taxon>
        <taxon>Streptophyta</taxon>
        <taxon>Embryophyta</taxon>
        <taxon>Tracheophyta</taxon>
        <taxon>Spermatophyta</taxon>
        <taxon>Magnoliopsida</taxon>
        <taxon>eudicotyledons</taxon>
        <taxon>Gunneridae</taxon>
        <taxon>Pentapetalae</taxon>
        <taxon>asterids</taxon>
        <taxon>Ericales</taxon>
        <taxon>Ericaceae</taxon>
        <taxon>Ericoideae</taxon>
        <taxon>Rhodoreae</taxon>
        <taxon>Rhododendron</taxon>
    </lineage>
</organism>
<dbReference type="Proteomes" id="UP001062846">
    <property type="component" value="Chromosome 2"/>
</dbReference>
<name>A0ACC0PS81_RHOML</name>
<gene>
    <name evidence="1" type="ORF">RHMOL_Rhmol02G0214200</name>
</gene>
<keyword evidence="2" id="KW-1185">Reference proteome</keyword>
<accession>A0ACC0PS81</accession>
<dbReference type="EMBL" id="CM046389">
    <property type="protein sequence ID" value="KAI8568612.1"/>
    <property type="molecule type" value="Genomic_DNA"/>
</dbReference>